<gene>
    <name evidence="1" type="ORF">SAMN04244579_04512</name>
</gene>
<organism evidence="1 2">
    <name type="scientific">Azotobacter beijerinckii</name>
    <dbReference type="NCBI Taxonomy" id="170623"/>
    <lineage>
        <taxon>Bacteria</taxon>
        <taxon>Pseudomonadati</taxon>
        <taxon>Pseudomonadota</taxon>
        <taxon>Gammaproteobacteria</taxon>
        <taxon>Pseudomonadales</taxon>
        <taxon>Pseudomonadaceae</taxon>
        <taxon>Azotobacter</taxon>
    </lineage>
</organism>
<sequence length="395" mass="45549">MLVMRVLGDCPVCGGKNNFGNVSVRGDHVLRGCMSCNYRTTVHLPKLHKKILYLDQFFFSSAFRKHDSRFTKAAERIRQVSALQLLAVPFSSIHEDETHQWRGFDGKSKDDLMKFIKDTSRGHEFEPAYNVEETQVILAFEAFLRGDLETFKCEEHDSICDNIHEWEDYLRIDVGGYIGDIELIRDLKHKSVEELVDKFSMWRTSPITFEQSIAIDLSNSARMFIDSYITYAMRIASGDYMAEFDSPIMSRVVQSMMSSLPEAMGYLERLRKIGGFFRSKHFAEVPCQWISVRIYAVLKDMVTRGAYTNRKTALKRLGGFFKDVEHISIYAPYCDAFIMDQPMAALVADPRISLEARYGVKIFSLNNWSDLFTWLDELESGITQEHRAGLKDAYR</sequence>
<evidence type="ECO:0000313" key="1">
    <source>
        <dbReference type="EMBL" id="SEJ47021.1"/>
    </source>
</evidence>
<dbReference type="EMBL" id="FNYO01000120">
    <property type="protein sequence ID" value="SEJ47021.1"/>
    <property type="molecule type" value="Genomic_DNA"/>
</dbReference>
<protein>
    <submittedName>
        <fullName evidence="1">Uncharacterized protein</fullName>
    </submittedName>
</protein>
<reference evidence="1 2" key="1">
    <citation type="submission" date="2016-10" db="EMBL/GenBank/DDBJ databases">
        <authorList>
            <person name="de Groot N.N."/>
        </authorList>
    </citation>
    <scope>NUCLEOTIDE SEQUENCE [LARGE SCALE GENOMIC DNA]</scope>
    <source>
        <strain evidence="1 2">DSM 1041</strain>
    </source>
</reference>
<proteinExistence type="predicted"/>
<dbReference type="AlphaFoldDB" id="A0A1H6Z0M8"/>
<name>A0A1H6Z0M8_9GAMM</name>
<dbReference type="Proteomes" id="UP000199005">
    <property type="component" value="Unassembled WGS sequence"/>
</dbReference>
<accession>A0A1H6Z0M8</accession>
<evidence type="ECO:0000313" key="2">
    <source>
        <dbReference type="Proteomes" id="UP000199005"/>
    </source>
</evidence>